<reference evidence="3" key="1">
    <citation type="journal article" date="2014" name="Front. Microbiol.">
        <title>High frequency of phylogenetically diverse reductive dehalogenase-homologous genes in deep subseafloor sedimentary metagenomes.</title>
        <authorList>
            <person name="Kawai M."/>
            <person name="Futagami T."/>
            <person name="Toyoda A."/>
            <person name="Takaki Y."/>
            <person name="Nishi S."/>
            <person name="Hori S."/>
            <person name="Arai W."/>
            <person name="Tsubouchi T."/>
            <person name="Morono Y."/>
            <person name="Uchiyama I."/>
            <person name="Ito T."/>
            <person name="Fujiyama A."/>
            <person name="Inagaki F."/>
            <person name="Takami H."/>
        </authorList>
    </citation>
    <scope>NUCLEOTIDE SEQUENCE</scope>
    <source>
        <strain evidence="3">Expedition CK06-06</strain>
    </source>
</reference>
<dbReference type="EMBL" id="BARV01017710">
    <property type="protein sequence ID" value="GAI26409.1"/>
    <property type="molecule type" value="Genomic_DNA"/>
</dbReference>
<organism evidence="3">
    <name type="scientific">marine sediment metagenome</name>
    <dbReference type="NCBI Taxonomy" id="412755"/>
    <lineage>
        <taxon>unclassified sequences</taxon>
        <taxon>metagenomes</taxon>
        <taxon>ecological metagenomes</taxon>
    </lineage>
</organism>
<evidence type="ECO:0000256" key="2">
    <source>
        <dbReference type="ARBA" id="ARBA00022777"/>
    </source>
</evidence>
<name>X1P656_9ZZZZ</name>
<dbReference type="GO" id="GO:0005829">
    <property type="term" value="C:cytosol"/>
    <property type="evidence" value="ECO:0007669"/>
    <property type="project" value="TreeGrafter"/>
</dbReference>
<dbReference type="SUPFAM" id="SSF54211">
    <property type="entry name" value="Ribosomal protein S5 domain 2-like"/>
    <property type="match status" value="1"/>
</dbReference>
<proteinExistence type="predicted"/>
<evidence type="ECO:0000313" key="3">
    <source>
        <dbReference type="EMBL" id="GAI26409.1"/>
    </source>
</evidence>
<dbReference type="GO" id="GO:0005524">
    <property type="term" value="F:ATP binding"/>
    <property type="evidence" value="ECO:0007669"/>
    <property type="project" value="InterPro"/>
</dbReference>
<dbReference type="PANTHER" id="PTHR43290">
    <property type="entry name" value="MEVALONATE KINASE"/>
    <property type="match status" value="1"/>
</dbReference>
<comment type="caution">
    <text evidence="3">The sequence shown here is derived from an EMBL/GenBank/DDBJ whole genome shotgun (WGS) entry which is preliminary data.</text>
</comment>
<dbReference type="InterPro" id="IPR006205">
    <property type="entry name" value="Mev_gal_kin"/>
</dbReference>
<accession>X1P656</accession>
<dbReference type="GO" id="GO:0004496">
    <property type="term" value="F:mevalonate kinase activity"/>
    <property type="evidence" value="ECO:0007669"/>
    <property type="project" value="InterPro"/>
</dbReference>
<dbReference type="GO" id="GO:0019287">
    <property type="term" value="P:isopentenyl diphosphate biosynthetic process, mevalonate pathway"/>
    <property type="evidence" value="ECO:0007669"/>
    <property type="project" value="TreeGrafter"/>
</dbReference>
<sequence>MIITSAPGKIILFGEHAVVYDKLGIACSIDKRCNVKILPNKENNVFIEAEDFNSTDSLKKRELFNLWEEINYLINGKRFKEIREIFKKNQLIPSFFVISNILKKYG</sequence>
<feature type="non-terminal residue" evidence="3">
    <location>
        <position position="106"/>
    </location>
</feature>
<gene>
    <name evidence="3" type="ORF">S06H3_30113</name>
</gene>
<dbReference type="AlphaFoldDB" id="X1P656"/>
<dbReference type="InterPro" id="IPR020568">
    <property type="entry name" value="Ribosomal_Su5_D2-typ_SF"/>
</dbReference>
<keyword evidence="1" id="KW-0808">Transferase</keyword>
<evidence type="ECO:0008006" key="4">
    <source>
        <dbReference type="Google" id="ProtNLM"/>
    </source>
</evidence>
<dbReference type="InterPro" id="IPR014721">
    <property type="entry name" value="Ribsml_uS5_D2-typ_fold_subgr"/>
</dbReference>
<keyword evidence="2" id="KW-0418">Kinase</keyword>
<protein>
    <recommendedName>
        <fullName evidence="4">GHMP kinase N-terminal domain-containing protein</fullName>
    </recommendedName>
</protein>
<dbReference type="Gene3D" id="3.30.230.10">
    <property type="match status" value="1"/>
</dbReference>
<dbReference type="PANTHER" id="PTHR43290:SF2">
    <property type="entry name" value="MEVALONATE KINASE"/>
    <property type="match status" value="1"/>
</dbReference>
<evidence type="ECO:0000256" key="1">
    <source>
        <dbReference type="ARBA" id="ARBA00022679"/>
    </source>
</evidence>